<dbReference type="Proteomes" id="UP000789375">
    <property type="component" value="Unassembled WGS sequence"/>
</dbReference>
<proteinExistence type="predicted"/>
<reference evidence="2" key="1">
    <citation type="submission" date="2021-06" db="EMBL/GenBank/DDBJ databases">
        <authorList>
            <person name="Kallberg Y."/>
            <person name="Tangrot J."/>
            <person name="Rosling A."/>
        </authorList>
    </citation>
    <scope>NUCLEOTIDE SEQUENCE</scope>
    <source>
        <strain evidence="2">87-6 pot B 2015</strain>
    </source>
</reference>
<name>A0A9N9CYW4_FUNMO</name>
<sequence>MEINKINNNIEYNFPDLDEELNDYEGEPGKISGINFDTLDYKESKKENSTEAEKKSGRVTKKRRVLPKIDSEKLDVIFQSENICKEKRLKHYLDVWREEAKNKQSETDDYLSGKTLADDEESVFWQTPSQSASQGKRNKRFSSFEDKLKEGSAGQYREEESDDDELTLVNQSHDELFELFDAAIPGRNL</sequence>
<feature type="region of interest" description="Disordered" evidence="1">
    <location>
        <begin position="121"/>
        <end position="165"/>
    </location>
</feature>
<accession>A0A9N9CYW4</accession>
<evidence type="ECO:0000313" key="3">
    <source>
        <dbReference type="Proteomes" id="UP000789375"/>
    </source>
</evidence>
<feature type="region of interest" description="Disordered" evidence="1">
    <location>
        <begin position="43"/>
        <end position="62"/>
    </location>
</feature>
<organism evidence="2 3">
    <name type="scientific">Funneliformis mosseae</name>
    <name type="common">Endomycorrhizal fungus</name>
    <name type="synonym">Glomus mosseae</name>
    <dbReference type="NCBI Taxonomy" id="27381"/>
    <lineage>
        <taxon>Eukaryota</taxon>
        <taxon>Fungi</taxon>
        <taxon>Fungi incertae sedis</taxon>
        <taxon>Mucoromycota</taxon>
        <taxon>Glomeromycotina</taxon>
        <taxon>Glomeromycetes</taxon>
        <taxon>Glomerales</taxon>
        <taxon>Glomeraceae</taxon>
        <taxon>Funneliformis</taxon>
    </lineage>
</organism>
<keyword evidence="3" id="KW-1185">Reference proteome</keyword>
<dbReference type="AlphaFoldDB" id="A0A9N9CYW4"/>
<evidence type="ECO:0000256" key="1">
    <source>
        <dbReference type="SAM" id="MobiDB-lite"/>
    </source>
</evidence>
<feature type="compositionally biased region" description="Basic and acidic residues" evidence="1">
    <location>
        <begin position="43"/>
        <end position="56"/>
    </location>
</feature>
<gene>
    <name evidence="2" type="ORF">FMOSSE_LOCUS9939</name>
</gene>
<protein>
    <submittedName>
        <fullName evidence="2">11453_t:CDS:1</fullName>
    </submittedName>
</protein>
<dbReference type="EMBL" id="CAJVPP010003082">
    <property type="protein sequence ID" value="CAG8620171.1"/>
    <property type="molecule type" value="Genomic_DNA"/>
</dbReference>
<feature type="compositionally biased region" description="Polar residues" evidence="1">
    <location>
        <begin position="124"/>
        <end position="135"/>
    </location>
</feature>
<evidence type="ECO:0000313" key="2">
    <source>
        <dbReference type="EMBL" id="CAG8620171.1"/>
    </source>
</evidence>
<comment type="caution">
    <text evidence="2">The sequence shown here is derived from an EMBL/GenBank/DDBJ whole genome shotgun (WGS) entry which is preliminary data.</text>
</comment>